<gene>
    <name evidence="1" type="ORF">G6F64_014924</name>
</gene>
<dbReference type="Proteomes" id="UP000716291">
    <property type="component" value="Unassembled WGS sequence"/>
</dbReference>
<dbReference type="AlphaFoldDB" id="A0A9P6WT10"/>
<evidence type="ECO:0000313" key="2">
    <source>
        <dbReference type="Proteomes" id="UP000716291"/>
    </source>
</evidence>
<sequence>MADRNRRYAAAAARVRVAGVRAPVVRGRGRAGATMPPLAARCRGRADPAVAHSTGRSPAQEGCCAASVRCRHRVRPVVAGANPVAR</sequence>
<accession>A0A9P6WT10</accession>
<protein>
    <submittedName>
        <fullName evidence="1">Uncharacterized protein</fullName>
    </submittedName>
</protein>
<evidence type="ECO:0000313" key="1">
    <source>
        <dbReference type="EMBL" id="KAG1275319.1"/>
    </source>
</evidence>
<reference evidence="1" key="1">
    <citation type="journal article" date="2020" name="Microb. Genom.">
        <title>Genetic diversity of clinical and environmental Mucorales isolates obtained from an investigation of mucormycosis cases among solid organ transplant recipients.</title>
        <authorList>
            <person name="Nguyen M.H."/>
            <person name="Kaul D."/>
            <person name="Muto C."/>
            <person name="Cheng S.J."/>
            <person name="Richter R.A."/>
            <person name="Bruno V.M."/>
            <person name="Liu G."/>
            <person name="Beyhan S."/>
            <person name="Sundermann A.J."/>
            <person name="Mounaud S."/>
            <person name="Pasculle A.W."/>
            <person name="Nierman W.C."/>
            <person name="Driscoll E."/>
            <person name="Cumbie R."/>
            <person name="Clancy C.J."/>
            <person name="Dupont C.L."/>
        </authorList>
    </citation>
    <scope>NUCLEOTIDE SEQUENCE</scope>
    <source>
        <strain evidence="1">GL11</strain>
    </source>
</reference>
<dbReference type="EMBL" id="JAANQT010010240">
    <property type="protein sequence ID" value="KAG1275319.1"/>
    <property type="molecule type" value="Genomic_DNA"/>
</dbReference>
<organism evidence="1 2">
    <name type="scientific">Rhizopus oryzae</name>
    <name type="common">Mucormycosis agent</name>
    <name type="synonym">Rhizopus arrhizus var. delemar</name>
    <dbReference type="NCBI Taxonomy" id="64495"/>
    <lineage>
        <taxon>Eukaryota</taxon>
        <taxon>Fungi</taxon>
        <taxon>Fungi incertae sedis</taxon>
        <taxon>Mucoromycota</taxon>
        <taxon>Mucoromycotina</taxon>
        <taxon>Mucoromycetes</taxon>
        <taxon>Mucorales</taxon>
        <taxon>Mucorineae</taxon>
        <taxon>Rhizopodaceae</taxon>
        <taxon>Rhizopus</taxon>
    </lineage>
</organism>
<name>A0A9P6WT10_RHIOR</name>
<keyword evidence="2" id="KW-1185">Reference proteome</keyword>
<proteinExistence type="predicted"/>
<comment type="caution">
    <text evidence="1">The sequence shown here is derived from an EMBL/GenBank/DDBJ whole genome shotgun (WGS) entry which is preliminary data.</text>
</comment>